<feature type="transmembrane region" description="Helical" evidence="2">
    <location>
        <begin position="281"/>
        <end position="298"/>
    </location>
</feature>
<dbReference type="InterPro" id="IPR037185">
    <property type="entry name" value="EmrE-like"/>
</dbReference>
<dbReference type="GO" id="GO:0016020">
    <property type="term" value="C:membrane"/>
    <property type="evidence" value="ECO:0007669"/>
    <property type="project" value="InterPro"/>
</dbReference>
<evidence type="ECO:0000256" key="1">
    <source>
        <dbReference type="ARBA" id="ARBA00007362"/>
    </source>
</evidence>
<feature type="transmembrane region" description="Helical" evidence="2">
    <location>
        <begin position="70"/>
        <end position="89"/>
    </location>
</feature>
<keyword evidence="2" id="KW-1133">Transmembrane helix</keyword>
<comment type="similarity">
    <text evidence="1">Belongs to the EamA transporter family.</text>
</comment>
<feature type="transmembrane region" description="Helical" evidence="2">
    <location>
        <begin position="6"/>
        <end position="27"/>
    </location>
</feature>
<evidence type="ECO:0000313" key="4">
    <source>
        <dbReference type="EMBL" id="TWH79388.1"/>
    </source>
</evidence>
<dbReference type="RefSeq" id="WP_145084008.1">
    <property type="nucleotide sequence ID" value="NZ_JBCFAR010000003.1"/>
</dbReference>
<reference evidence="4 5" key="1">
    <citation type="submission" date="2019-07" db="EMBL/GenBank/DDBJ databases">
        <title>Genomic Encyclopedia of Type Strains, Phase I: the one thousand microbial genomes (KMG-I) project.</title>
        <authorList>
            <person name="Kyrpides N."/>
        </authorList>
    </citation>
    <scope>NUCLEOTIDE SEQUENCE [LARGE SCALE GENOMIC DNA]</scope>
    <source>
        <strain evidence="4 5">DSM 13558</strain>
    </source>
</reference>
<organism evidence="4 5">
    <name type="scientific">Sedimentibacter saalensis</name>
    <dbReference type="NCBI Taxonomy" id="130788"/>
    <lineage>
        <taxon>Bacteria</taxon>
        <taxon>Bacillati</taxon>
        <taxon>Bacillota</taxon>
        <taxon>Tissierellia</taxon>
        <taxon>Sedimentibacter</taxon>
    </lineage>
</organism>
<proteinExistence type="inferred from homology"/>
<name>A0A562J869_9FIRM</name>
<feature type="transmembrane region" description="Helical" evidence="2">
    <location>
        <begin position="39"/>
        <end position="58"/>
    </location>
</feature>
<accession>A0A562J869</accession>
<evidence type="ECO:0000313" key="5">
    <source>
        <dbReference type="Proteomes" id="UP000315343"/>
    </source>
</evidence>
<feature type="domain" description="EamA" evidence="3">
    <location>
        <begin position="159"/>
        <end position="297"/>
    </location>
</feature>
<feature type="transmembrane region" description="Helical" evidence="2">
    <location>
        <begin position="160"/>
        <end position="182"/>
    </location>
</feature>
<feature type="transmembrane region" description="Helical" evidence="2">
    <location>
        <begin position="188"/>
        <end position="207"/>
    </location>
</feature>
<feature type="domain" description="EamA" evidence="3">
    <location>
        <begin position="6"/>
        <end position="142"/>
    </location>
</feature>
<evidence type="ECO:0000256" key="2">
    <source>
        <dbReference type="SAM" id="Phobius"/>
    </source>
</evidence>
<evidence type="ECO:0000259" key="3">
    <source>
        <dbReference type="Pfam" id="PF00892"/>
    </source>
</evidence>
<comment type="caution">
    <text evidence="4">The sequence shown here is derived from an EMBL/GenBank/DDBJ whole genome shotgun (WGS) entry which is preliminary data.</text>
</comment>
<sequence length="299" mass="32721">MIQSHLGEIYSLFTAIFWTITAICFEIAGKKIGSLSVNYIRLIMGFILISLFTTFSRGMMLPVDATLKSWLYLSISGLIGFVIGDLFLFQAYLEIGARTSMLIMALAPPITALLGFVTMRELISLSDFIGMFVTIFGIAVVVLVKNPEGNNFKFSRSVKGIVYALIGAFGQALGLIFSKIGMGDYDPFAATQIRIIAGIVGFTFVILFMKKWDKLKEDVKNMEATKYLFFGSLFGPFLGVSFSLLAIQYTTTGVSSTITSIIPVLIIPLSIFVLKEKVSPKEILGAVISVIGVTILFVV</sequence>
<keyword evidence="2" id="KW-0812">Transmembrane</keyword>
<dbReference type="OrthoDB" id="161804at2"/>
<dbReference type="SUPFAM" id="SSF103481">
    <property type="entry name" value="Multidrug resistance efflux transporter EmrE"/>
    <property type="match status" value="2"/>
</dbReference>
<dbReference type="AlphaFoldDB" id="A0A562J869"/>
<feature type="transmembrane region" description="Helical" evidence="2">
    <location>
        <begin position="101"/>
        <end position="119"/>
    </location>
</feature>
<keyword evidence="5" id="KW-1185">Reference proteome</keyword>
<feature type="transmembrane region" description="Helical" evidence="2">
    <location>
        <begin position="125"/>
        <end position="144"/>
    </location>
</feature>
<feature type="transmembrane region" description="Helical" evidence="2">
    <location>
        <begin position="253"/>
        <end position="274"/>
    </location>
</feature>
<dbReference type="Gene3D" id="1.10.3730.20">
    <property type="match status" value="1"/>
</dbReference>
<gene>
    <name evidence="4" type="ORF">LY60_02366</name>
</gene>
<protein>
    <submittedName>
        <fullName evidence="4">Putative membrane protein</fullName>
    </submittedName>
</protein>
<dbReference type="Pfam" id="PF00892">
    <property type="entry name" value="EamA"/>
    <property type="match status" value="2"/>
</dbReference>
<dbReference type="EMBL" id="VLKH01000006">
    <property type="protein sequence ID" value="TWH79388.1"/>
    <property type="molecule type" value="Genomic_DNA"/>
</dbReference>
<dbReference type="PANTHER" id="PTHR22911:SF137">
    <property type="entry name" value="SOLUTE CARRIER FAMILY 35 MEMBER G2-RELATED"/>
    <property type="match status" value="1"/>
</dbReference>
<dbReference type="Proteomes" id="UP000315343">
    <property type="component" value="Unassembled WGS sequence"/>
</dbReference>
<dbReference type="PANTHER" id="PTHR22911">
    <property type="entry name" value="ACYL-MALONYL CONDENSING ENZYME-RELATED"/>
    <property type="match status" value="1"/>
</dbReference>
<dbReference type="InterPro" id="IPR000620">
    <property type="entry name" value="EamA_dom"/>
</dbReference>
<feature type="transmembrane region" description="Helical" evidence="2">
    <location>
        <begin position="227"/>
        <end position="247"/>
    </location>
</feature>
<keyword evidence="2" id="KW-0472">Membrane</keyword>